<dbReference type="OrthoDB" id="6409159at2759"/>
<dbReference type="SMART" id="SM00737">
    <property type="entry name" value="ML"/>
    <property type="match status" value="1"/>
</dbReference>
<dbReference type="EMBL" id="JAIWYP010000004">
    <property type="protein sequence ID" value="KAH3841091.1"/>
    <property type="molecule type" value="Genomic_DNA"/>
</dbReference>
<gene>
    <name evidence="4" type="ORF">DPMN_114548</name>
</gene>
<feature type="signal peptide" evidence="2">
    <location>
        <begin position="1"/>
        <end position="27"/>
    </location>
</feature>
<evidence type="ECO:0000256" key="2">
    <source>
        <dbReference type="SAM" id="SignalP"/>
    </source>
</evidence>
<feature type="chain" id="PRO_5039622645" description="MD-2-related lipid-recognition domain-containing protein" evidence="2">
    <location>
        <begin position="28"/>
        <end position="207"/>
    </location>
</feature>
<dbReference type="InterPro" id="IPR036846">
    <property type="entry name" value="GM2-AP_sf"/>
</dbReference>
<sequence length="207" mass="23455">MSKQLILFLWTCIVIVLLSSVIKCGKSRRKREKPGLKYSDCGTEPGRPLRFFEVKANPVPIVTPGTLYVSFRGNITRDLPRDISFEIGLTKYLIGIPFPLPCFDSSLGSCMYYNICDNLQKYEVMGCPKTLKQYGVQCSCPFKAGEINVKNLPLNIPKVRGFAQAFIRVRGDYGLKLRVLDGHSKELGCIQLGFSVKKRYRGWLFKI</sequence>
<dbReference type="GO" id="GO:0008047">
    <property type="term" value="F:enzyme activator activity"/>
    <property type="evidence" value="ECO:0007669"/>
    <property type="project" value="InterPro"/>
</dbReference>
<evidence type="ECO:0000256" key="1">
    <source>
        <dbReference type="ARBA" id="ARBA00022729"/>
    </source>
</evidence>
<dbReference type="GO" id="GO:0005319">
    <property type="term" value="F:lipid transporter activity"/>
    <property type="evidence" value="ECO:0007669"/>
    <property type="project" value="TreeGrafter"/>
</dbReference>
<dbReference type="PANTHER" id="PTHR17357">
    <property type="entry name" value="GM2 GANGLIOSIDE ACTIVATOR PROTEIN"/>
    <property type="match status" value="1"/>
</dbReference>
<keyword evidence="1 2" id="KW-0732">Signal</keyword>
<evidence type="ECO:0000259" key="3">
    <source>
        <dbReference type="SMART" id="SM00737"/>
    </source>
</evidence>
<name>A0A9D4KL60_DREPO</name>
<dbReference type="InterPro" id="IPR028996">
    <property type="entry name" value="GM2-AP"/>
</dbReference>
<dbReference type="Pfam" id="PF02221">
    <property type="entry name" value="E1_DerP2_DerF2"/>
    <property type="match status" value="1"/>
</dbReference>
<dbReference type="InterPro" id="IPR003172">
    <property type="entry name" value="ML_dom"/>
</dbReference>
<proteinExistence type="predicted"/>
<comment type="caution">
    <text evidence="4">The sequence shown here is derived from an EMBL/GenBank/DDBJ whole genome shotgun (WGS) entry which is preliminary data.</text>
</comment>
<evidence type="ECO:0000313" key="4">
    <source>
        <dbReference type="EMBL" id="KAH3841091.1"/>
    </source>
</evidence>
<dbReference type="SUPFAM" id="SSF63707">
    <property type="entry name" value="Ganglioside M2 (gm2) activator"/>
    <property type="match status" value="1"/>
</dbReference>
<feature type="domain" description="MD-2-related lipid-recognition" evidence="3">
    <location>
        <begin position="38"/>
        <end position="194"/>
    </location>
</feature>
<evidence type="ECO:0000313" key="5">
    <source>
        <dbReference type="Proteomes" id="UP000828390"/>
    </source>
</evidence>
<dbReference type="GO" id="GO:0006689">
    <property type="term" value="P:ganglioside catabolic process"/>
    <property type="evidence" value="ECO:0007669"/>
    <property type="project" value="InterPro"/>
</dbReference>
<protein>
    <recommendedName>
        <fullName evidence="3">MD-2-related lipid-recognition domain-containing protein</fullName>
    </recommendedName>
</protein>
<accession>A0A9D4KL60</accession>
<organism evidence="4 5">
    <name type="scientific">Dreissena polymorpha</name>
    <name type="common">Zebra mussel</name>
    <name type="synonym">Mytilus polymorpha</name>
    <dbReference type="NCBI Taxonomy" id="45954"/>
    <lineage>
        <taxon>Eukaryota</taxon>
        <taxon>Metazoa</taxon>
        <taxon>Spiralia</taxon>
        <taxon>Lophotrochozoa</taxon>
        <taxon>Mollusca</taxon>
        <taxon>Bivalvia</taxon>
        <taxon>Autobranchia</taxon>
        <taxon>Heteroconchia</taxon>
        <taxon>Euheterodonta</taxon>
        <taxon>Imparidentia</taxon>
        <taxon>Neoheterodontei</taxon>
        <taxon>Myida</taxon>
        <taxon>Dreissenoidea</taxon>
        <taxon>Dreissenidae</taxon>
        <taxon>Dreissena</taxon>
    </lineage>
</organism>
<reference evidence="4" key="2">
    <citation type="submission" date="2020-11" db="EMBL/GenBank/DDBJ databases">
        <authorList>
            <person name="McCartney M.A."/>
            <person name="Auch B."/>
            <person name="Kono T."/>
            <person name="Mallez S."/>
            <person name="Becker A."/>
            <person name="Gohl D.M."/>
            <person name="Silverstein K.A.T."/>
            <person name="Koren S."/>
            <person name="Bechman K.B."/>
            <person name="Herman A."/>
            <person name="Abrahante J.E."/>
            <person name="Garbe J."/>
        </authorList>
    </citation>
    <scope>NUCLEOTIDE SEQUENCE</scope>
    <source>
        <strain evidence="4">Duluth1</strain>
        <tissue evidence="4">Whole animal</tissue>
    </source>
</reference>
<reference evidence="4" key="1">
    <citation type="journal article" date="2019" name="bioRxiv">
        <title>The Genome of the Zebra Mussel, Dreissena polymorpha: A Resource for Invasive Species Research.</title>
        <authorList>
            <person name="McCartney M.A."/>
            <person name="Auch B."/>
            <person name="Kono T."/>
            <person name="Mallez S."/>
            <person name="Zhang Y."/>
            <person name="Obille A."/>
            <person name="Becker A."/>
            <person name="Abrahante J.E."/>
            <person name="Garbe J."/>
            <person name="Badalamenti J.P."/>
            <person name="Herman A."/>
            <person name="Mangelson H."/>
            <person name="Liachko I."/>
            <person name="Sullivan S."/>
            <person name="Sone E.D."/>
            <person name="Koren S."/>
            <person name="Silverstein K.A.T."/>
            <person name="Beckman K.B."/>
            <person name="Gohl D.M."/>
        </authorList>
    </citation>
    <scope>NUCLEOTIDE SEQUENCE</scope>
    <source>
        <strain evidence="4">Duluth1</strain>
        <tissue evidence="4">Whole animal</tissue>
    </source>
</reference>
<dbReference type="GO" id="GO:0009898">
    <property type="term" value="C:cytoplasmic side of plasma membrane"/>
    <property type="evidence" value="ECO:0007669"/>
    <property type="project" value="TreeGrafter"/>
</dbReference>
<dbReference type="Gene3D" id="2.70.220.10">
    <property type="entry name" value="Ganglioside GM2 activator"/>
    <property type="match status" value="1"/>
</dbReference>
<keyword evidence="5" id="KW-1185">Reference proteome</keyword>
<dbReference type="AlphaFoldDB" id="A0A9D4KL60"/>
<dbReference type="PANTHER" id="PTHR17357:SF0">
    <property type="entry name" value="GANGLIOSIDE GM2 ACTIVATOR"/>
    <property type="match status" value="1"/>
</dbReference>
<dbReference type="Proteomes" id="UP000828390">
    <property type="component" value="Unassembled WGS sequence"/>
</dbReference>